<comment type="caution">
    <text evidence="2">The sequence shown here is derived from an EMBL/GenBank/DDBJ whole genome shotgun (WGS) entry which is preliminary data.</text>
</comment>
<dbReference type="Proteomes" id="UP000680132">
    <property type="component" value="Unassembled WGS sequence"/>
</dbReference>
<evidence type="ECO:0000313" key="3">
    <source>
        <dbReference type="Proteomes" id="UP000680132"/>
    </source>
</evidence>
<dbReference type="PANTHER" id="PTHR45947:SF3">
    <property type="entry name" value="SULFOQUINOVOSYL TRANSFERASE SQD2"/>
    <property type="match status" value="1"/>
</dbReference>
<evidence type="ECO:0000256" key="1">
    <source>
        <dbReference type="ARBA" id="ARBA00021292"/>
    </source>
</evidence>
<dbReference type="AlphaFoldDB" id="A0A939TYR4"/>
<keyword evidence="3" id="KW-1185">Reference proteome</keyword>
<reference evidence="2" key="1">
    <citation type="submission" date="2021-03" db="EMBL/GenBank/DDBJ databases">
        <title>Microbacterium sp. nov., a novel actinobacterium isolated from cow dung.</title>
        <authorList>
            <person name="Zhang L."/>
        </authorList>
    </citation>
    <scope>NUCLEOTIDE SEQUENCE</scope>
    <source>
        <strain evidence="2">NEAU-LLB</strain>
    </source>
</reference>
<dbReference type="Gene3D" id="3.40.50.2000">
    <property type="entry name" value="Glycogen Phosphorylase B"/>
    <property type="match status" value="2"/>
</dbReference>
<dbReference type="InterPro" id="IPR050194">
    <property type="entry name" value="Glycosyltransferase_grp1"/>
</dbReference>
<dbReference type="GO" id="GO:0016757">
    <property type="term" value="F:glycosyltransferase activity"/>
    <property type="evidence" value="ECO:0007669"/>
    <property type="project" value="TreeGrafter"/>
</dbReference>
<organism evidence="2 3">
    <name type="scientific">Microbacterium stercoris</name>
    <dbReference type="NCBI Taxonomy" id="2820289"/>
    <lineage>
        <taxon>Bacteria</taxon>
        <taxon>Bacillati</taxon>
        <taxon>Actinomycetota</taxon>
        <taxon>Actinomycetes</taxon>
        <taxon>Micrococcales</taxon>
        <taxon>Microbacteriaceae</taxon>
        <taxon>Microbacterium</taxon>
    </lineage>
</organism>
<name>A0A939TYR4_9MICO</name>
<sequence length="413" mass="45719">MTRLLLFTNEYPYATGDCGFVAREIPYLAERFDDVVVFCHARDTSPGRVQMPANVTLGGNLFERSDDDRLWTPLTPPNLALLADAAWRELRAGRLLRHLRLFLMGARVGITQANRRAVREAIAGDRDTVAYAFWGMGGGLGLAWLRGVRAKALRLHRYDLYEDRAPGGYLPFRRFLLARADRILAISQDARMYLAETYRDRRVDAKTVLSRLGAEGPEEFTRPSRDGDERLVVSCSAVTDIKRVALILAALRALPGMSDEAPVRWVHFGTGPLMDDLQRAADEAMATTPGLRIDLRGQTPNEEIASFYRDHRVDVLVNASSSEGVPVSIMEAIAHDIPVVATAVGGSPEIVGSELRTGLLVSSDPQPTELARAIRTVLDSDDEAFAPRQRWRLEFDATVTGARAAQLVRDLIP</sequence>
<dbReference type="PANTHER" id="PTHR45947">
    <property type="entry name" value="SULFOQUINOVOSYL TRANSFERASE SQD2"/>
    <property type="match status" value="1"/>
</dbReference>
<protein>
    <recommendedName>
        <fullName evidence="1">D-inositol 3-phosphate glycosyltransferase</fullName>
    </recommendedName>
</protein>
<proteinExistence type="predicted"/>
<dbReference type="SUPFAM" id="SSF53756">
    <property type="entry name" value="UDP-Glycosyltransferase/glycogen phosphorylase"/>
    <property type="match status" value="1"/>
</dbReference>
<accession>A0A939TYR4</accession>
<gene>
    <name evidence="2" type="ORF">J5V96_15905</name>
</gene>
<dbReference type="RefSeq" id="WP_208505221.1">
    <property type="nucleotide sequence ID" value="NZ_JAGFOA010000007.1"/>
</dbReference>
<dbReference type="Pfam" id="PF13692">
    <property type="entry name" value="Glyco_trans_1_4"/>
    <property type="match status" value="1"/>
</dbReference>
<evidence type="ECO:0000313" key="2">
    <source>
        <dbReference type="EMBL" id="MBO3664982.1"/>
    </source>
</evidence>
<dbReference type="EMBL" id="JAGFOA010000007">
    <property type="protein sequence ID" value="MBO3664982.1"/>
    <property type="molecule type" value="Genomic_DNA"/>
</dbReference>